<dbReference type="PROSITE" id="PS50088">
    <property type="entry name" value="ANK_REPEAT"/>
    <property type="match status" value="1"/>
</dbReference>
<dbReference type="OrthoDB" id="654305at2"/>
<dbReference type="Pfam" id="PF00023">
    <property type="entry name" value="Ank"/>
    <property type="match status" value="1"/>
</dbReference>
<dbReference type="SUPFAM" id="SSF48403">
    <property type="entry name" value="Ankyrin repeat"/>
    <property type="match status" value="1"/>
</dbReference>
<dbReference type="EMBL" id="AP017313">
    <property type="protein sequence ID" value="BAU53422.1"/>
    <property type="molecule type" value="Genomic_DNA"/>
</dbReference>
<dbReference type="Gene3D" id="1.25.40.20">
    <property type="entry name" value="Ankyrin repeat-containing domain"/>
    <property type="match status" value="1"/>
</dbReference>
<evidence type="ECO:0000313" key="2">
    <source>
        <dbReference type="Proteomes" id="UP000218263"/>
    </source>
</evidence>
<dbReference type="Proteomes" id="UP000218263">
    <property type="component" value="Chromosome"/>
</dbReference>
<protein>
    <submittedName>
        <fullName evidence="1">Ankyrin repeats (3 copies)</fullName>
    </submittedName>
</protein>
<keyword evidence="2" id="KW-1185">Reference proteome</keyword>
<reference evidence="1 2" key="1">
    <citation type="submission" date="2015-12" db="EMBL/GenBank/DDBJ databases">
        <title>Genome sequence of Mucilaginibacter gotjawali.</title>
        <authorList>
            <person name="Lee J.S."/>
            <person name="Lee K.C."/>
            <person name="Kim K.K."/>
            <person name="Lee B.W."/>
        </authorList>
    </citation>
    <scope>NUCLEOTIDE SEQUENCE [LARGE SCALE GENOMIC DNA]</scope>
    <source>
        <strain evidence="1 2">SA3-7</strain>
    </source>
</reference>
<organism evidence="1 2">
    <name type="scientific">Mucilaginibacter gotjawali</name>
    <dbReference type="NCBI Taxonomy" id="1550579"/>
    <lineage>
        <taxon>Bacteria</taxon>
        <taxon>Pseudomonadati</taxon>
        <taxon>Bacteroidota</taxon>
        <taxon>Sphingobacteriia</taxon>
        <taxon>Sphingobacteriales</taxon>
        <taxon>Sphingobacteriaceae</taxon>
        <taxon>Mucilaginibacter</taxon>
    </lineage>
</organism>
<dbReference type="SMART" id="SM00248">
    <property type="entry name" value="ANK"/>
    <property type="match status" value="3"/>
</dbReference>
<proteinExistence type="predicted"/>
<name>A0A0X8X060_9SPHI</name>
<sequence>MPDQTKLLYAIEVHSVEGIRQYFAEGGSPNDLLPDGMPVFTMMIEMYTRTPRFKDCVKAFINAGLLFEDKALLAVLIDDAEQLEEILKSDQSIITKTYFQYKNTYTPLTGGTLLHFCAEYNCIACAVVLVKYGADVNAKAAYDEYGFGGHTPIFHTVNQNSNNSIDLLHFLLEQGADLSIMVKGLIWGRGYGWETFIPAVNPISYAMMGLLPMMHRRQQTVAEVVSLLIKHAYGIDYKPSNVPNAYLKGSG</sequence>
<dbReference type="InterPro" id="IPR036770">
    <property type="entry name" value="Ankyrin_rpt-contain_sf"/>
</dbReference>
<dbReference type="KEGG" id="mgot:MgSA37_01590"/>
<gene>
    <name evidence="1" type="ORF">MgSA37_01590</name>
</gene>
<dbReference type="AlphaFoldDB" id="A0A0X8X060"/>
<dbReference type="InterPro" id="IPR002110">
    <property type="entry name" value="Ankyrin_rpt"/>
</dbReference>
<accession>A0A0X8X060</accession>
<dbReference type="RefSeq" id="WP_096350976.1">
    <property type="nucleotide sequence ID" value="NZ_AP017313.1"/>
</dbReference>
<evidence type="ECO:0000313" key="1">
    <source>
        <dbReference type="EMBL" id="BAU53422.1"/>
    </source>
</evidence>